<dbReference type="EMBL" id="JAAGPU010000030">
    <property type="protein sequence ID" value="NEU06008.1"/>
    <property type="molecule type" value="Genomic_DNA"/>
</dbReference>
<keyword evidence="2" id="KW-1185">Reference proteome</keyword>
<accession>A0A6M0H6P3</accession>
<name>A0A6M0H6P3_9CLOT</name>
<sequence>MKTLLVFHSCNGLLKEVSHRIKKELNCEIIELQNIEPDLKNNNKYIKFFQDVLLVKKINEEFKEYECLILLFPSWFYKSYFGIKRSSFGNILNGKKVILITLGTDENLCFDKESLFLGCHIIGEKYINTKEIKTENFYISLVNWIKNICK</sequence>
<dbReference type="InterPro" id="IPR029039">
    <property type="entry name" value="Flavoprotein-like_sf"/>
</dbReference>
<dbReference type="Gene3D" id="3.40.50.360">
    <property type="match status" value="1"/>
</dbReference>
<gene>
    <name evidence="1" type="ORF">G3M99_14320</name>
</gene>
<evidence type="ECO:0000313" key="2">
    <source>
        <dbReference type="Proteomes" id="UP000481872"/>
    </source>
</evidence>
<dbReference type="SUPFAM" id="SSF52218">
    <property type="entry name" value="Flavoproteins"/>
    <property type="match status" value="1"/>
</dbReference>
<dbReference type="AlphaFoldDB" id="A0A6M0H6P3"/>
<dbReference type="Proteomes" id="UP000481872">
    <property type="component" value="Unassembled WGS sequence"/>
</dbReference>
<evidence type="ECO:0000313" key="1">
    <source>
        <dbReference type="EMBL" id="NEU06008.1"/>
    </source>
</evidence>
<protein>
    <recommendedName>
        <fullName evidence="3">Flavodoxin family protein</fullName>
    </recommendedName>
</protein>
<comment type="caution">
    <text evidence="1">The sequence shown here is derived from an EMBL/GenBank/DDBJ whole genome shotgun (WGS) entry which is preliminary data.</text>
</comment>
<proteinExistence type="predicted"/>
<reference evidence="1 2" key="1">
    <citation type="submission" date="2020-02" db="EMBL/GenBank/DDBJ databases">
        <title>Genome assembly of a novel Clostridium senegalense strain.</title>
        <authorList>
            <person name="Gupta T.B."/>
            <person name="Jauregui R."/>
            <person name="Maclean P."/>
            <person name="Nawarathana A."/>
            <person name="Brightwell G."/>
        </authorList>
    </citation>
    <scope>NUCLEOTIDE SEQUENCE [LARGE SCALE GENOMIC DNA]</scope>
    <source>
        <strain evidence="1 2">AGRFS4</strain>
    </source>
</reference>
<evidence type="ECO:0008006" key="3">
    <source>
        <dbReference type="Google" id="ProtNLM"/>
    </source>
</evidence>
<organism evidence="1 2">
    <name type="scientific">Clostridium senegalense</name>
    <dbReference type="NCBI Taxonomy" id="1465809"/>
    <lineage>
        <taxon>Bacteria</taxon>
        <taxon>Bacillati</taxon>
        <taxon>Bacillota</taxon>
        <taxon>Clostridia</taxon>
        <taxon>Eubacteriales</taxon>
        <taxon>Clostridiaceae</taxon>
        <taxon>Clostridium</taxon>
    </lineage>
</organism>
<dbReference type="RefSeq" id="WP_061995970.1">
    <property type="nucleotide sequence ID" value="NZ_JAAGPU010000030.1"/>
</dbReference>